<keyword evidence="2" id="KW-1185">Reference proteome</keyword>
<gene>
    <name evidence="1" type="ORF">K435DRAFT_676448</name>
</gene>
<evidence type="ECO:0000313" key="2">
    <source>
        <dbReference type="Proteomes" id="UP000297245"/>
    </source>
</evidence>
<sequence length="82" mass="9406">VPHAFQQLLSAEETLTLCDVLLSFQEMIHLWKDMKTQLPDMRSIIEAGIQKLEEYHNKMANIPAYTLAMSKCVVTSPIFCHN</sequence>
<accession>A0A4S8LLU8</accession>
<protein>
    <submittedName>
        <fullName evidence="1">Uncharacterized protein</fullName>
    </submittedName>
</protein>
<dbReference type="AlphaFoldDB" id="A0A4S8LLU8"/>
<name>A0A4S8LLU8_DENBC</name>
<feature type="non-terminal residue" evidence="1">
    <location>
        <position position="1"/>
    </location>
</feature>
<dbReference type="Proteomes" id="UP000297245">
    <property type="component" value="Unassembled WGS sequence"/>
</dbReference>
<dbReference type="EMBL" id="ML179343">
    <property type="protein sequence ID" value="THU90187.1"/>
    <property type="molecule type" value="Genomic_DNA"/>
</dbReference>
<reference evidence="1 2" key="1">
    <citation type="journal article" date="2019" name="Nat. Ecol. Evol.">
        <title>Megaphylogeny resolves global patterns of mushroom evolution.</title>
        <authorList>
            <person name="Varga T."/>
            <person name="Krizsan K."/>
            <person name="Foldi C."/>
            <person name="Dima B."/>
            <person name="Sanchez-Garcia M."/>
            <person name="Sanchez-Ramirez S."/>
            <person name="Szollosi G.J."/>
            <person name="Szarkandi J.G."/>
            <person name="Papp V."/>
            <person name="Albert L."/>
            <person name="Andreopoulos W."/>
            <person name="Angelini C."/>
            <person name="Antonin V."/>
            <person name="Barry K.W."/>
            <person name="Bougher N.L."/>
            <person name="Buchanan P."/>
            <person name="Buyck B."/>
            <person name="Bense V."/>
            <person name="Catcheside P."/>
            <person name="Chovatia M."/>
            <person name="Cooper J."/>
            <person name="Damon W."/>
            <person name="Desjardin D."/>
            <person name="Finy P."/>
            <person name="Geml J."/>
            <person name="Haridas S."/>
            <person name="Hughes K."/>
            <person name="Justo A."/>
            <person name="Karasinski D."/>
            <person name="Kautmanova I."/>
            <person name="Kiss B."/>
            <person name="Kocsube S."/>
            <person name="Kotiranta H."/>
            <person name="LaButti K.M."/>
            <person name="Lechner B.E."/>
            <person name="Liimatainen K."/>
            <person name="Lipzen A."/>
            <person name="Lukacs Z."/>
            <person name="Mihaltcheva S."/>
            <person name="Morgado L.N."/>
            <person name="Niskanen T."/>
            <person name="Noordeloos M.E."/>
            <person name="Ohm R.A."/>
            <person name="Ortiz-Santana B."/>
            <person name="Ovrebo C."/>
            <person name="Racz N."/>
            <person name="Riley R."/>
            <person name="Savchenko A."/>
            <person name="Shiryaev A."/>
            <person name="Soop K."/>
            <person name="Spirin V."/>
            <person name="Szebenyi C."/>
            <person name="Tomsovsky M."/>
            <person name="Tulloss R.E."/>
            <person name="Uehling J."/>
            <person name="Grigoriev I.V."/>
            <person name="Vagvolgyi C."/>
            <person name="Papp T."/>
            <person name="Martin F.M."/>
            <person name="Miettinen O."/>
            <person name="Hibbett D.S."/>
            <person name="Nagy L.G."/>
        </authorList>
    </citation>
    <scope>NUCLEOTIDE SEQUENCE [LARGE SCALE GENOMIC DNA]</scope>
    <source>
        <strain evidence="1 2">CBS 962.96</strain>
    </source>
</reference>
<organism evidence="1 2">
    <name type="scientific">Dendrothele bispora (strain CBS 962.96)</name>
    <dbReference type="NCBI Taxonomy" id="1314807"/>
    <lineage>
        <taxon>Eukaryota</taxon>
        <taxon>Fungi</taxon>
        <taxon>Dikarya</taxon>
        <taxon>Basidiomycota</taxon>
        <taxon>Agaricomycotina</taxon>
        <taxon>Agaricomycetes</taxon>
        <taxon>Agaricomycetidae</taxon>
        <taxon>Agaricales</taxon>
        <taxon>Agaricales incertae sedis</taxon>
        <taxon>Dendrothele</taxon>
    </lineage>
</organism>
<evidence type="ECO:0000313" key="1">
    <source>
        <dbReference type="EMBL" id="THU90187.1"/>
    </source>
</evidence>
<dbReference type="OrthoDB" id="3172935at2759"/>
<proteinExistence type="predicted"/>